<keyword evidence="2" id="KW-1015">Disulfide bond</keyword>
<dbReference type="Pfam" id="PF01356">
    <property type="entry name" value="A_amylase_inhib"/>
    <property type="match status" value="1"/>
</dbReference>
<keyword evidence="3" id="KW-0732">Signal</keyword>
<reference evidence="5" key="1">
    <citation type="journal article" date="2019" name="Int. J. Syst. Evol. Microbiol.">
        <title>The Global Catalogue of Microorganisms (GCM) 10K type strain sequencing project: providing services to taxonomists for standard genome sequencing and annotation.</title>
        <authorList>
            <consortium name="The Broad Institute Genomics Platform"/>
            <consortium name="The Broad Institute Genome Sequencing Center for Infectious Disease"/>
            <person name="Wu L."/>
            <person name="Ma J."/>
        </authorList>
    </citation>
    <scope>NUCLEOTIDE SEQUENCE [LARGE SCALE GENOMIC DNA]</scope>
    <source>
        <strain evidence="5">CGMCC 4.7455</strain>
    </source>
</reference>
<name>A0ABW4PEF7_9ACTN</name>
<dbReference type="Gene3D" id="2.60.40.20">
    <property type="entry name" value="Alpha-amylase inhibitor"/>
    <property type="match status" value="1"/>
</dbReference>
<accession>A0ABW4PEF7</accession>
<evidence type="ECO:0000256" key="2">
    <source>
        <dbReference type="ARBA" id="ARBA00023157"/>
    </source>
</evidence>
<evidence type="ECO:0000313" key="4">
    <source>
        <dbReference type="EMBL" id="MFD1828310.1"/>
    </source>
</evidence>
<dbReference type="EMBL" id="JBHUFU010000001">
    <property type="protein sequence ID" value="MFD1828310.1"/>
    <property type="molecule type" value="Genomic_DNA"/>
</dbReference>
<evidence type="ECO:0000313" key="5">
    <source>
        <dbReference type="Proteomes" id="UP001597365"/>
    </source>
</evidence>
<feature type="chain" id="PRO_5046401019" evidence="3">
    <location>
        <begin position="38"/>
        <end position="118"/>
    </location>
</feature>
<protein>
    <submittedName>
        <fullName evidence="4">Alpha-amylase</fullName>
    </submittedName>
</protein>
<dbReference type="SUPFAM" id="SSF49498">
    <property type="entry name" value="alpha-Amylase inhibitor tendamistat"/>
    <property type="match status" value="1"/>
</dbReference>
<evidence type="ECO:0000256" key="1">
    <source>
        <dbReference type="ARBA" id="ARBA00022579"/>
    </source>
</evidence>
<keyword evidence="1" id="KW-0022">Alpha-amylase inhibitor</keyword>
<dbReference type="SMART" id="SM00783">
    <property type="entry name" value="A_amylase_inhib"/>
    <property type="match status" value="1"/>
</dbReference>
<dbReference type="InterPro" id="IPR000833">
    <property type="entry name" value="A-amylase_inhib"/>
</dbReference>
<dbReference type="RefSeq" id="WP_380895752.1">
    <property type="nucleotide sequence ID" value="NZ_JBHUFU010000001.1"/>
</dbReference>
<keyword evidence="5" id="KW-1185">Reference proteome</keyword>
<organism evidence="4 5">
    <name type="scientific">Streptomyces desertarenae</name>
    <dbReference type="NCBI Taxonomy" id="2666184"/>
    <lineage>
        <taxon>Bacteria</taxon>
        <taxon>Bacillati</taxon>
        <taxon>Actinomycetota</taxon>
        <taxon>Actinomycetes</taxon>
        <taxon>Kitasatosporales</taxon>
        <taxon>Streptomycetaceae</taxon>
        <taxon>Streptomyces</taxon>
    </lineage>
</organism>
<proteinExistence type="predicted"/>
<dbReference type="InterPro" id="IPR036379">
    <property type="entry name" value="A-amylase_inhib_sf"/>
</dbReference>
<dbReference type="Proteomes" id="UP001597365">
    <property type="component" value="Unassembled WGS sequence"/>
</dbReference>
<comment type="caution">
    <text evidence="4">The sequence shown here is derived from an EMBL/GenBank/DDBJ whole genome shotgun (WGS) entry which is preliminary data.</text>
</comment>
<gene>
    <name evidence="4" type="ORF">ACFSJS_01360</name>
</gene>
<evidence type="ECO:0000256" key="3">
    <source>
        <dbReference type="SAM" id="SignalP"/>
    </source>
</evidence>
<sequence>MRVPIRRPALPTAPAAVLTAALALLLAGTALGGTARAAGEPADGGDSASGCLRYAAGWRYTLVTNDCDTARHLTVVYSDGRTVPCRTAAPRETVTFPGHGFGTGTGVTGLRDCPAEPA</sequence>
<feature type="signal peptide" evidence="3">
    <location>
        <begin position="1"/>
        <end position="37"/>
    </location>
</feature>